<dbReference type="InterPro" id="IPR022398">
    <property type="entry name" value="Peptidase_S8_His-AS"/>
</dbReference>
<evidence type="ECO:0000259" key="7">
    <source>
        <dbReference type="Pfam" id="PF00082"/>
    </source>
</evidence>
<evidence type="ECO:0000313" key="8">
    <source>
        <dbReference type="EMBL" id="CAD7261534.1"/>
    </source>
</evidence>
<protein>
    <recommendedName>
        <fullName evidence="7">Peptidase S8/S53 domain-containing protein</fullName>
    </recommendedName>
</protein>
<evidence type="ECO:0000256" key="5">
    <source>
        <dbReference type="PROSITE-ProRule" id="PRU01240"/>
    </source>
</evidence>
<gene>
    <name evidence="8" type="ORF">TSIB3V08_LOCUS5667</name>
</gene>
<proteinExistence type="inferred from homology"/>
<name>A0A7R9AWS6_TIMSH</name>
<sequence length="406" mass="42857">MGPDALASADINENDADPTPRDNGDNKHGTRCAGEVAAGAFNQHCGVGVAYNASIGVGPPAHSATNVIRRILFPGVRMLDGTVNDAVEARALGLNPDHIDVYSASWGPEDDGKTVDGPGPLARRAFIHGVTKVRLGQVGKERAPSSCGLLGTEAAIRTLVTVTGTQTASSLCPSLALLKEDVWYVPVFEMSVGVDRWKPWYLEECSSTLATTYSSGTPGQDRSVATVDMDPRLRPDKLCTLDHTGTSASAPLAAGIVALALQANPDLTWRDVQYLVVLTSRPAPLCREAGWVTNGANRKVSHKFGYGLMDAGAIVSLAEQWTNVPLQHICKSQEVSEDRCVYSGLVTTGHSGRVAAVDSGCVTTGHSDSVTTGHYDLVTTGHSDSVTTGHSGRVTTEHWTHCSCDN</sequence>
<dbReference type="GO" id="GO:0004252">
    <property type="term" value="F:serine-type endopeptidase activity"/>
    <property type="evidence" value="ECO:0007669"/>
    <property type="project" value="InterPro"/>
</dbReference>
<accession>A0A7R9AWS6</accession>
<dbReference type="InterPro" id="IPR034182">
    <property type="entry name" value="Kexin/furin"/>
</dbReference>
<dbReference type="GO" id="GO:0000139">
    <property type="term" value="C:Golgi membrane"/>
    <property type="evidence" value="ECO:0007669"/>
    <property type="project" value="TreeGrafter"/>
</dbReference>
<feature type="compositionally biased region" description="Basic and acidic residues" evidence="6">
    <location>
        <begin position="18"/>
        <end position="28"/>
    </location>
</feature>
<dbReference type="CDD" id="cd04059">
    <property type="entry name" value="Peptidases_S8_Protein_convertases_Kexins_Furin-like"/>
    <property type="match status" value="1"/>
</dbReference>
<dbReference type="AlphaFoldDB" id="A0A7R9AWS6"/>
<dbReference type="InterPro" id="IPR015500">
    <property type="entry name" value="Peptidase_S8_subtilisin-rel"/>
</dbReference>
<keyword evidence="3" id="KW-0720">Serine protease</keyword>
<dbReference type="EMBL" id="OC002255">
    <property type="protein sequence ID" value="CAD7261534.1"/>
    <property type="molecule type" value="Genomic_DNA"/>
</dbReference>
<dbReference type="PROSITE" id="PS51892">
    <property type="entry name" value="SUBTILASE"/>
    <property type="match status" value="1"/>
</dbReference>
<feature type="region of interest" description="Disordered" evidence="6">
    <location>
        <begin position="1"/>
        <end position="30"/>
    </location>
</feature>
<dbReference type="PRINTS" id="PR00723">
    <property type="entry name" value="SUBTILISIN"/>
</dbReference>
<dbReference type="SUPFAM" id="SSF52743">
    <property type="entry name" value="Subtilisin-like"/>
    <property type="match status" value="1"/>
</dbReference>
<dbReference type="Gene3D" id="3.40.50.200">
    <property type="entry name" value="Peptidase S8/S53 domain"/>
    <property type="match status" value="1"/>
</dbReference>
<dbReference type="PANTHER" id="PTHR42884">
    <property type="entry name" value="PROPROTEIN CONVERTASE SUBTILISIN/KEXIN-RELATED"/>
    <property type="match status" value="1"/>
</dbReference>
<dbReference type="InterPro" id="IPR000209">
    <property type="entry name" value="Peptidase_S8/S53_dom"/>
</dbReference>
<keyword evidence="2" id="KW-0378">Hydrolase</keyword>
<dbReference type="PANTHER" id="PTHR42884:SF23">
    <property type="entry name" value="FURIN-LIKE PROTEASE 2"/>
    <property type="match status" value="1"/>
</dbReference>
<feature type="domain" description="Peptidase S8/S53" evidence="7">
    <location>
        <begin position="9"/>
        <end position="307"/>
    </location>
</feature>
<keyword evidence="1" id="KW-0645">Protease</keyword>
<reference evidence="8" key="1">
    <citation type="submission" date="2020-11" db="EMBL/GenBank/DDBJ databases">
        <authorList>
            <person name="Tran Van P."/>
        </authorList>
    </citation>
    <scope>NUCLEOTIDE SEQUENCE</scope>
</reference>
<comment type="caution">
    <text evidence="5">Lacks conserved residue(s) required for the propagation of feature annotation.</text>
</comment>
<dbReference type="GO" id="GO:0005802">
    <property type="term" value="C:trans-Golgi network"/>
    <property type="evidence" value="ECO:0007669"/>
    <property type="project" value="TreeGrafter"/>
</dbReference>
<evidence type="ECO:0000256" key="3">
    <source>
        <dbReference type="ARBA" id="ARBA00022825"/>
    </source>
</evidence>
<dbReference type="GO" id="GO:0016485">
    <property type="term" value="P:protein processing"/>
    <property type="evidence" value="ECO:0007669"/>
    <property type="project" value="TreeGrafter"/>
</dbReference>
<organism evidence="8">
    <name type="scientific">Timema shepardi</name>
    <name type="common">Walking stick</name>
    <dbReference type="NCBI Taxonomy" id="629360"/>
    <lineage>
        <taxon>Eukaryota</taxon>
        <taxon>Metazoa</taxon>
        <taxon>Ecdysozoa</taxon>
        <taxon>Arthropoda</taxon>
        <taxon>Hexapoda</taxon>
        <taxon>Insecta</taxon>
        <taxon>Pterygota</taxon>
        <taxon>Neoptera</taxon>
        <taxon>Polyneoptera</taxon>
        <taxon>Phasmatodea</taxon>
        <taxon>Timematodea</taxon>
        <taxon>Timematoidea</taxon>
        <taxon>Timematidae</taxon>
        <taxon>Timema</taxon>
    </lineage>
</organism>
<dbReference type="InterPro" id="IPR023828">
    <property type="entry name" value="Peptidase_S8_Ser-AS"/>
</dbReference>
<dbReference type="Pfam" id="PF00082">
    <property type="entry name" value="Peptidase_S8"/>
    <property type="match status" value="1"/>
</dbReference>
<dbReference type="InterPro" id="IPR036852">
    <property type="entry name" value="Peptidase_S8/S53_dom_sf"/>
</dbReference>
<comment type="similarity">
    <text evidence="5">Belongs to the peptidase S8 family.</text>
</comment>
<dbReference type="PROSITE" id="PS00138">
    <property type="entry name" value="SUBTILASE_SER"/>
    <property type="match status" value="1"/>
</dbReference>
<keyword evidence="4" id="KW-1015">Disulfide bond</keyword>
<evidence type="ECO:0000256" key="6">
    <source>
        <dbReference type="SAM" id="MobiDB-lite"/>
    </source>
</evidence>
<evidence type="ECO:0000256" key="4">
    <source>
        <dbReference type="ARBA" id="ARBA00023157"/>
    </source>
</evidence>
<dbReference type="PROSITE" id="PS00137">
    <property type="entry name" value="SUBTILASE_HIS"/>
    <property type="match status" value="1"/>
</dbReference>
<evidence type="ECO:0000256" key="2">
    <source>
        <dbReference type="ARBA" id="ARBA00022801"/>
    </source>
</evidence>
<evidence type="ECO:0000256" key="1">
    <source>
        <dbReference type="ARBA" id="ARBA00022670"/>
    </source>
</evidence>